<dbReference type="PROSITE" id="PS51257">
    <property type="entry name" value="PROKAR_LIPOPROTEIN"/>
    <property type="match status" value="1"/>
</dbReference>
<dbReference type="InParanoid" id="A0A1J7IPP2"/>
<name>A0A1J7IPP2_9PEZI</name>
<accession>A0A1J7IPP2</accession>
<dbReference type="AlphaFoldDB" id="A0A1J7IPP2"/>
<dbReference type="EMBL" id="KV875097">
    <property type="protein sequence ID" value="OIW29583.1"/>
    <property type="molecule type" value="Genomic_DNA"/>
</dbReference>
<keyword evidence="2" id="KW-1185">Reference proteome</keyword>
<evidence type="ECO:0000313" key="2">
    <source>
        <dbReference type="Proteomes" id="UP000182658"/>
    </source>
</evidence>
<reference evidence="1 2" key="1">
    <citation type="submission" date="2016-10" db="EMBL/GenBank/DDBJ databases">
        <title>Draft genome sequence of Coniochaeta ligniaria NRRL30616, a lignocellulolytic fungus for bioabatement of inhibitors in plant biomass hydrolysates.</title>
        <authorList>
            <consortium name="DOE Joint Genome Institute"/>
            <person name="Jimenez D.J."/>
            <person name="Hector R.E."/>
            <person name="Riley R."/>
            <person name="Sun H."/>
            <person name="Grigoriev I.V."/>
            <person name="Van Elsas J.D."/>
            <person name="Nichols N.N."/>
        </authorList>
    </citation>
    <scope>NUCLEOTIDE SEQUENCE [LARGE SCALE GENOMIC DNA]</scope>
    <source>
        <strain evidence="1 2">NRRL 30616</strain>
    </source>
</reference>
<gene>
    <name evidence="1" type="ORF">CONLIGDRAFT_334200</name>
</gene>
<dbReference type="Proteomes" id="UP000182658">
    <property type="component" value="Unassembled WGS sequence"/>
</dbReference>
<organism evidence="1 2">
    <name type="scientific">Coniochaeta ligniaria NRRL 30616</name>
    <dbReference type="NCBI Taxonomy" id="1408157"/>
    <lineage>
        <taxon>Eukaryota</taxon>
        <taxon>Fungi</taxon>
        <taxon>Dikarya</taxon>
        <taxon>Ascomycota</taxon>
        <taxon>Pezizomycotina</taxon>
        <taxon>Sordariomycetes</taxon>
        <taxon>Sordariomycetidae</taxon>
        <taxon>Coniochaetales</taxon>
        <taxon>Coniochaetaceae</taxon>
        <taxon>Coniochaeta</taxon>
    </lineage>
</organism>
<sequence length="70" mass="7488">MQASTVRRLVTAPHHATSTCSCAITVVQVPSALTNLYSYAGVKCDPCSTGLAYNQHHHGVGVKDRKTSFL</sequence>
<proteinExistence type="predicted"/>
<protein>
    <submittedName>
        <fullName evidence="1">Uncharacterized protein</fullName>
    </submittedName>
</protein>
<evidence type="ECO:0000313" key="1">
    <source>
        <dbReference type="EMBL" id="OIW29583.1"/>
    </source>
</evidence>